<comment type="caution">
    <text evidence="8">The sequence shown here is derived from an EMBL/GenBank/DDBJ whole genome shotgun (WGS) entry which is preliminary data.</text>
</comment>
<keyword evidence="4 6" id="KW-0233">DNA recombination</keyword>
<dbReference type="InterPro" id="IPR000085">
    <property type="entry name" value="RuvA"/>
</dbReference>
<accession>A0A1G1XPU9</accession>
<keyword evidence="8" id="KW-0378">Hydrolase</keyword>
<dbReference type="GO" id="GO:0009378">
    <property type="term" value="F:four-way junction helicase activity"/>
    <property type="evidence" value="ECO:0007669"/>
    <property type="project" value="InterPro"/>
</dbReference>
<dbReference type="SUPFAM" id="SSF50249">
    <property type="entry name" value="Nucleic acid-binding proteins"/>
    <property type="match status" value="1"/>
</dbReference>
<comment type="caution">
    <text evidence="6">Lacks conserved residue(s) required for the propagation of feature annotation.</text>
</comment>
<dbReference type="NCBIfam" id="TIGR00084">
    <property type="entry name" value="ruvA"/>
    <property type="match status" value="1"/>
</dbReference>
<dbReference type="CDD" id="cd14332">
    <property type="entry name" value="UBA_RuvA_C"/>
    <property type="match status" value="1"/>
</dbReference>
<dbReference type="GO" id="GO:0000400">
    <property type="term" value="F:four-way junction DNA binding"/>
    <property type="evidence" value="ECO:0007669"/>
    <property type="project" value="UniProtKB-UniRule"/>
</dbReference>
<comment type="function">
    <text evidence="6">The RuvA-RuvB-RuvC complex processes Holliday junction (HJ) DNA during genetic recombination and DNA repair, while the RuvA-RuvB complex plays an important role in the rescue of blocked DNA replication forks via replication fork reversal (RFR). RuvA specifically binds to HJ cruciform DNA, conferring on it an open structure. The RuvB hexamer acts as an ATP-dependent pump, pulling dsDNA into and through the RuvAB complex. HJ branch migration allows RuvC to scan DNA until it finds its consensus sequence, where it cleaves and resolves the cruciform DNA.</text>
</comment>
<evidence type="ECO:0000313" key="8">
    <source>
        <dbReference type="EMBL" id="OGY42113.1"/>
    </source>
</evidence>
<evidence type="ECO:0000256" key="5">
    <source>
        <dbReference type="ARBA" id="ARBA00023204"/>
    </source>
</evidence>
<keyword evidence="3 6" id="KW-0238">DNA-binding</keyword>
<dbReference type="Gene3D" id="2.40.50.140">
    <property type="entry name" value="Nucleic acid-binding proteins"/>
    <property type="match status" value="1"/>
</dbReference>
<dbReference type="InterPro" id="IPR013849">
    <property type="entry name" value="DNA_helicase_Holl-junc_RuvA_I"/>
</dbReference>
<comment type="subunit">
    <text evidence="6">Homotetramer. Forms an RuvA(8)-RuvB(12)-Holliday junction (HJ) complex. HJ DNA is sandwiched between 2 RuvA tetramers; dsDNA enters through RuvA and exits via RuvB. An RuvB hexamer assembles on each DNA strand where it exits the tetramer. Each RuvB hexamer is contacted by two RuvA subunits (via domain III) on 2 adjacent RuvB subunits; this complex drives branch migration. In the full resolvosome a probable DNA-RuvA(4)-RuvB(12)-RuvC(2) complex forms which resolves the HJ.</text>
</comment>
<gene>
    <name evidence="6" type="primary">ruvA</name>
    <name evidence="8" type="ORF">A2Y82_03250</name>
</gene>
<feature type="domain" description="Helix-hairpin-helix DNA-binding motif class 1" evidence="7">
    <location>
        <begin position="107"/>
        <end position="126"/>
    </location>
</feature>
<dbReference type="Proteomes" id="UP000176498">
    <property type="component" value="Unassembled WGS sequence"/>
</dbReference>
<dbReference type="Pfam" id="PF07499">
    <property type="entry name" value="RuvA_C"/>
    <property type="match status" value="1"/>
</dbReference>
<dbReference type="GO" id="GO:0048476">
    <property type="term" value="C:Holliday junction resolvase complex"/>
    <property type="evidence" value="ECO:0007669"/>
    <property type="project" value="UniProtKB-UniRule"/>
</dbReference>
<dbReference type="GO" id="GO:0005737">
    <property type="term" value="C:cytoplasm"/>
    <property type="evidence" value="ECO:0007669"/>
    <property type="project" value="UniProtKB-SubCell"/>
</dbReference>
<dbReference type="Pfam" id="PF14520">
    <property type="entry name" value="HHH_5"/>
    <property type="match status" value="1"/>
</dbReference>
<dbReference type="AlphaFoldDB" id="A0A1G1XPU9"/>
<comment type="subcellular location">
    <subcellularLocation>
        <location evidence="6">Cytoplasm</location>
    </subcellularLocation>
</comment>
<comment type="domain">
    <text evidence="6">Has three domains with a flexible linker between the domains II and III and assumes an 'L' shape. Domain III is highly mobile and contacts RuvB.</text>
</comment>
<dbReference type="SMART" id="SM00278">
    <property type="entry name" value="HhH1"/>
    <property type="match status" value="2"/>
</dbReference>
<evidence type="ECO:0000259" key="7">
    <source>
        <dbReference type="SMART" id="SM00278"/>
    </source>
</evidence>
<keyword evidence="1 6" id="KW-0963">Cytoplasm</keyword>
<evidence type="ECO:0000256" key="1">
    <source>
        <dbReference type="ARBA" id="ARBA00022490"/>
    </source>
</evidence>
<keyword evidence="8" id="KW-0347">Helicase</keyword>
<dbReference type="SUPFAM" id="SSF46929">
    <property type="entry name" value="DNA helicase RuvA subunit, C-terminal domain"/>
    <property type="match status" value="1"/>
</dbReference>
<dbReference type="HAMAP" id="MF_00031">
    <property type="entry name" value="DNA_HJ_migration_RuvA"/>
    <property type="match status" value="1"/>
</dbReference>
<dbReference type="EMBL" id="MHHZ01000008">
    <property type="protein sequence ID" value="OGY42113.1"/>
    <property type="molecule type" value="Genomic_DNA"/>
</dbReference>
<reference evidence="8 9" key="1">
    <citation type="journal article" date="2016" name="Nat. Commun.">
        <title>Thousands of microbial genomes shed light on interconnected biogeochemical processes in an aquifer system.</title>
        <authorList>
            <person name="Anantharaman K."/>
            <person name="Brown C.T."/>
            <person name="Hug L.A."/>
            <person name="Sharon I."/>
            <person name="Castelle C.J."/>
            <person name="Probst A.J."/>
            <person name="Thomas B.C."/>
            <person name="Singh A."/>
            <person name="Wilkins M.J."/>
            <person name="Karaoz U."/>
            <person name="Brodie E.L."/>
            <person name="Williams K.H."/>
            <person name="Hubbard S.S."/>
            <person name="Banfield J.F."/>
        </authorList>
    </citation>
    <scope>NUCLEOTIDE SEQUENCE [LARGE SCALE GENOMIC DNA]</scope>
</reference>
<keyword evidence="2 6" id="KW-0227">DNA damage</keyword>
<dbReference type="Pfam" id="PF01330">
    <property type="entry name" value="RuvA_N"/>
    <property type="match status" value="1"/>
</dbReference>
<evidence type="ECO:0000256" key="3">
    <source>
        <dbReference type="ARBA" id="ARBA00023125"/>
    </source>
</evidence>
<feature type="region of interest" description="Domain III" evidence="6">
    <location>
        <begin position="144"/>
        <end position="190"/>
    </location>
</feature>
<dbReference type="SUPFAM" id="SSF47781">
    <property type="entry name" value="RuvA domain 2-like"/>
    <property type="match status" value="1"/>
</dbReference>
<comment type="similarity">
    <text evidence="6">Belongs to the RuvA family.</text>
</comment>
<feature type="domain" description="Helix-hairpin-helix DNA-binding motif class 1" evidence="7">
    <location>
        <begin position="72"/>
        <end position="91"/>
    </location>
</feature>
<dbReference type="InterPro" id="IPR012340">
    <property type="entry name" value="NA-bd_OB-fold"/>
</dbReference>
<organism evidence="8 9">
    <name type="scientific">Candidatus Buchananbacteria bacterium RBG_13_36_9</name>
    <dbReference type="NCBI Taxonomy" id="1797530"/>
    <lineage>
        <taxon>Bacteria</taxon>
        <taxon>Candidatus Buchananiibacteriota</taxon>
    </lineage>
</organism>
<evidence type="ECO:0000313" key="9">
    <source>
        <dbReference type="Proteomes" id="UP000176498"/>
    </source>
</evidence>
<evidence type="ECO:0000256" key="2">
    <source>
        <dbReference type="ARBA" id="ARBA00022763"/>
    </source>
</evidence>
<dbReference type="InterPro" id="IPR003583">
    <property type="entry name" value="Hlx-hairpin-Hlx_DNA-bd_motif"/>
</dbReference>
<dbReference type="GO" id="GO:0006281">
    <property type="term" value="P:DNA repair"/>
    <property type="evidence" value="ECO:0007669"/>
    <property type="project" value="UniProtKB-UniRule"/>
</dbReference>
<keyword evidence="8" id="KW-0067">ATP-binding</keyword>
<dbReference type="GO" id="GO:0006310">
    <property type="term" value="P:DNA recombination"/>
    <property type="evidence" value="ECO:0007669"/>
    <property type="project" value="UniProtKB-UniRule"/>
</dbReference>
<keyword evidence="5 6" id="KW-0234">DNA repair</keyword>
<evidence type="ECO:0000256" key="4">
    <source>
        <dbReference type="ARBA" id="ARBA00023172"/>
    </source>
</evidence>
<sequence>MISYLKGTIQYVGQNYLEVLINDVGYKVFVTEDFLNSAKVSKEIEIFTHQHVREDALDLFGFDNREQMELFEKLIGVSGIGPKTALGVLSAATIEEIETAVINDDVSVLTKVSGIGAKTAERIVLELKSKYKGKVAPISGGGKASDDADVIDGLVGLGYAIDQARGALRQVDKDLGTDEKIKACLKLLGK</sequence>
<dbReference type="Gene3D" id="1.10.8.10">
    <property type="entry name" value="DNA helicase RuvA subunit, C-terminal domain"/>
    <property type="match status" value="1"/>
</dbReference>
<dbReference type="GO" id="GO:0005524">
    <property type="term" value="F:ATP binding"/>
    <property type="evidence" value="ECO:0007669"/>
    <property type="project" value="InterPro"/>
</dbReference>
<dbReference type="InterPro" id="IPR010994">
    <property type="entry name" value="RuvA_2-like"/>
</dbReference>
<dbReference type="Gene3D" id="1.10.150.20">
    <property type="entry name" value="5' to 3' exonuclease, C-terminal subdomain"/>
    <property type="match status" value="1"/>
</dbReference>
<evidence type="ECO:0000256" key="6">
    <source>
        <dbReference type="HAMAP-Rule" id="MF_00031"/>
    </source>
</evidence>
<name>A0A1G1XPU9_9BACT</name>
<proteinExistence type="inferred from homology"/>
<keyword evidence="8" id="KW-0547">Nucleotide-binding</keyword>
<dbReference type="GO" id="GO:0009379">
    <property type="term" value="C:Holliday junction helicase complex"/>
    <property type="evidence" value="ECO:0007669"/>
    <property type="project" value="InterPro"/>
</dbReference>
<dbReference type="InterPro" id="IPR036267">
    <property type="entry name" value="RuvA_C_sf"/>
</dbReference>
<protein>
    <recommendedName>
        <fullName evidence="6">Holliday junction branch migration complex subunit RuvA</fullName>
    </recommendedName>
</protein>
<dbReference type="InterPro" id="IPR011114">
    <property type="entry name" value="RuvA_C"/>
</dbReference>